<evidence type="ECO:0000256" key="5">
    <source>
        <dbReference type="ARBA" id="ARBA00022737"/>
    </source>
</evidence>
<dbReference type="GO" id="GO:0043657">
    <property type="term" value="C:host cell"/>
    <property type="evidence" value="ECO:0007669"/>
    <property type="project" value="UniProtKB-SubCell"/>
</dbReference>
<dbReference type="SUPFAM" id="SSF47874">
    <property type="entry name" value="Annexin"/>
    <property type="match status" value="1"/>
</dbReference>
<dbReference type="SMART" id="SM00335">
    <property type="entry name" value="ANX"/>
    <property type="match status" value="4"/>
</dbReference>
<evidence type="ECO:0000256" key="8">
    <source>
        <dbReference type="ARBA" id="ARBA00023302"/>
    </source>
</evidence>
<comment type="function">
    <text evidence="9">Involved in reproduction of the worm. Involved in host-parasite interaction. Delivered into the host cell by means of parasite exosomes. Binds to acidic phospholipid membranes in a calcium-dependent manner in vitro. Causes aggregation of liposomes in the presence of calcium, but not in its absence. Likely to promote membrane fusion. May provide structural integrity within the tegument.</text>
</comment>
<dbReference type="EMBL" id="CAJNOC010001106">
    <property type="protein sequence ID" value="CAF0835401.1"/>
    <property type="molecule type" value="Genomic_DNA"/>
</dbReference>
<evidence type="ECO:0000256" key="11">
    <source>
        <dbReference type="ARBA" id="ARBA00077076"/>
    </source>
</evidence>
<dbReference type="OrthoDB" id="37886at2759"/>
<evidence type="ECO:0000313" key="14">
    <source>
        <dbReference type="Proteomes" id="UP000663879"/>
    </source>
</evidence>
<dbReference type="GO" id="GO:0012506">
    <property type="term" value="C:vesicle membrane"/>
    <property type="evidence" value="ECO:0007669"/>
    <property type="project" value="TreeGrafter"/>
</dbReference>
<dbReference type="PROSITE" id="PS00223">
    <property type="entry name" value="ANNEXIN_1"/>
    <property type="match status" value="1"/>
</dbReference>
<reference evidence="13" key="1">
    <citation type="submission" date="2021-02" db="EMBL/GenBank/DDBJ databases">
        <authorList>
            <person name="Nowell W R."/>
        </authorList>
    </citation>
    <scope>NUCLEOTIDE SEQUENCE</scope>
    <source>
        <strain evidence="13">Ploen Becks lab</strain>
    </source>
</reference>
<dbReference type="InterPro" id="IPR001464">
    <property type="entry name" value="Annexin"/>
</dbReference>
<dbReference type="FunFam" id="1.10.220.10:FF:000005">
    <property type="entry name" value="Annexin"/>
    <property type="match status" value="1"/>
</dbReference>
<dbReference type="GO" id="GO:0001786">
    <property type="term" value="F:phosphatidylserine binding"/>
    <property type="evidence" value="ECO:0007669"/>
    <property type="project" value="TreeGrafter"/>
</dbReference>
<protein>
    <recommendedName>
        <fullName evidence="11 12">Annexin</fullName>
    </recommendedName>
</protein>
<dbReference type="FunFam" id="1.10.220.10:FF:000002">
    <property type="entry name" value="Annexin"/>
    <property type="match status" value="1"/>
</dbReference>
<keyword evidence="6 12" id="KW-0106">Calcium</keyword>
<organism evidence="13 14">
    <name type="scientific">Brachionus calyciflorus</name>
    <dbReference type="NCBI Taxonomy" id="104777"/>
    <lineage>
        <taxon>Eukaryota</taxon>
        <taxon>Metazoa</taxon>
        <taxon>Spiralia</taxon>
        <taxon>Gnathifera</taxon>
        <taxon>Rotifera</taxon>
        <taxon>Eurotatoria</taxon>
        <taxon>Monogononta</taxon>
        <taxon>Pseudotrocha</taxon>
        <taxon>Ploima</taxon>
        <taxon>Brachionidae</taxon>
        <taxon>Brachionus</taxon>
    </lineage>
</organism>
<proteinExistence type="inferred from homology"/>
<gene>
    <name evidence="13" type="ORF">OXX778_LOCUS8179</name>
</gene>
<dbReference type="GO" id="GO:0005509">
    <property type="term" value="F:calcium ion binding"/>
    <property type="evidence" value="ECO:0007669"/>
    <property type="project" value="InterPro"/>
</dbReference>
<dbReference type="GO" id="GO:0005544">
    <property type="term" value="F:calcium-dependent phospholipid binding"/>
    <property type="evidence" value="ECO:0007669"/>
    <property type="project" value="UniProtKB-KW"/>
</dbReference>
<dbReference type="GO" id="GO:0005634">
    <property type="term" value="C:nucleus"/>
    <property type="evidence" value="ECO:0007669"/>
    <property type="project" value="TreeGrafter"/>
</dbReference>
<dbReference type="Gene3D" id="1.10.220.10">
    <property type="entry name" value="Annexin"/>
    <property type="match status" value="4"/>
</dbReference>
<evidence type="ECO:0000313" key="13">
    <source>
        <dbReference type="EMBL" id="CAF0835401.1"/>
    </source>
</evidence>
<comment type="subcellular location">
    <subcellularLocation>
        <location evidence="1">Host cell</location>
    </subcellularLocation>
    <subcellularLocation>
        <location evidence="2">Secreted</location>
        <location evidence="2">Extracellular exosome</location>
    </subcellularLocation>
    <subcellularLocation>
        <location evidence="10">Tegument</location>
    </subcellularLocation>
</comment>
<dbReference type="PANTHER" id="PTHR10502">
    <property type="entry name" value="ANNEXIN"/>
    <property type="match status" value="1"/>
</dbReference>
<dbReference type="AlphaFoldDB" id="A0A813VAH1"/>
<evidence type="ECO:0000256" key="12">
    <source>
        <dbReference type="RuleBase" id="RU003540"/>
    </source>
</evidence>
<dbReference type="InterPro" id="IPR037104">
    <property type="entry name" value="Annexin_sf"/>
</dbReference>
<evidence type="ECO:0000256" key="6">
    <source>
        <dbReference type="ARBA" id="ARBA00022837"/>
    </source>
</evidence>
<keyword evidence="5 12" id="KW-0677">Repeat</keyword>
<evidence type="ECO:0000256" key="7">
    <source>
        <dbReference type="ARBA" id="ARBA00023216"/>
    </source>
</evidence>
<keyword evidence="4" id="KW-0479">Metal-binding</keyword>
<evidence type="ECO:0000256" key="10">
    <source>
        <dbReference type="ARBA" id="ARBA00060393"/>
    </source>
</evidence>
<dbReference type="InterPro" id="IPR018252">
    <property type="entry name" value="Annexin_repeat_CS"/>
</dbReference>
<dbReference type="GO" id="GO:0005886">
    <property type="term" value="C:plasma membrane"/>
    <property type="evidence" value="ECO:0007669"/>
    <property type="project" value="TreeGrafter"/>
</dbReference>
<evidence type="ECO:0000256" key="1">
    <source>
        <dbReference type="ARBA" id="ARBA00004340"/>
    </source>
</evidence>
<keyword evidence="14" id="KW-1185">Reference proteome</keyword>
<dbReference type="GO" id="GO:0005737">
    <property type="term" value="C:cytoplasm"/>
    <property type="evidence" value="ECO:0007669"/>
    <property type="project" value="TreeGrafter"/>
</dbReference>
<keyword evidence="8 12" id="KW-0111">Calcium/phospholipid-binding</keyword>
<evidence type="ECO:0000256" key="3">
    <source>
        <dbReference type="ARBA" id="ARBA00007831"/>
    </source>
</evidence>
<dbReference type="GO" id="GO:0005576">
    <property type="term" value="C:extracellular region"/>
    <property type="evidence" value="ECO:0007669"/>
    <property type="project" value="UniProtKB-SubCell"/>
</dbReference>
<evidence type="ECO:0000256" key="9">
    <source>
        <dbReference type="ARBA" id="ARBA00059330"/>
    </source>
</evidence>
<sequence>MVRIGPTLAGKSGLSDSEAETIARSFKDAMKGFGTDEQRIIKEICALTNAQRQIVEDRYQALYGHTLEEDLKSELRGDFEDIVIALLKPRFDYEAECIKNAMRGFGTREHVIIELLCTKESAEIEKLKEAYKRIYGSDLENDLVGEEDGPLGRIFRSLATGDRPSGPSVDLGLAQKEAQELYDAGEGKFGTEENELVRVLVSRSFAQLKATFAEYQKIAGKEIEVAIKGETEGHLEDALVAITQSIHDRSAFFARQIDRCLRVPGTKEKDLIRIIVSRCEVDMGDIKQDYKALFNKSLYDELKQELRGDFEEIVLKLVGSD</sequence>
<dbReference type="Pfam" id="PF00191">
    <property type="entry name" value="Annexin"/>
    <property type="match status" value="4"/>
</dbReference>
<accession>A0A813VAH1</accession>
<dbReference type="FunFam" id="1.10.220.10:FF:000001">
    <property type="entry name" value="Annexin"/>
    <property type="match status" value="1"/>
</dbReference>
<dbReference type="PROSITE" id="PS51897">
    <property type="entry name" value="ANNEXIN_2"/>
    <property type="match status" value="4"/>
</dbReference>
<dbReference type="PANTHER" id="PTHR10502:SF177">
    <property type="entry name" value="ANNEXIN B10"/>
    <property type="match status" value="1"/>
</dbReference>
<evidence type="ECO:0000256" key="2">
    <source>
        <dbReference type="ARBA" id="ARBA00004550"/>
    </source>
</evidence>
<dbReference type="InterPro" id="IPR018502">
    <property type="entry name" value="Annexin_repeat"/>
</dbReference>
<comment type="caution">
    <text evidence="13">The sequence shown here is derived from an EMBL/GenBank/DDBJ whole genome shotgun (WGS) entry which is preliminary data.</text>
</comment>
<evidence type="ECO:0000256" key="4">
    <source>
        <dbReference type="ARBA" id="ARBA00022723"/>
    </source>
</evidence>
<name>A0A813VAH1_9BILA</name>
<dbReference type="Proteomes" id="UP000663879">
    <property type="component" value="Unassembled WGS sequence"/>
</dbReference>
<comment type="domain">
    <text evidence="12">A pair of annexin repeats may form one binding site for calcium and phospholipid.</text>
</comment>
<keyword evidence="7 12" id="KW-0041">Annexin</keyword>
<dbReference type="PRINTS" id="PR00196">
    <property type="entry name" value="ANNEXIN"/>
</dbReference>
<comment type="similarity">
    <text evidence="3 12">Belongs to the annexin family.</text>
</comment>